<dbReference type="Gene3D" id="1.10.630.10">
    <property type="entry name" value="Cytochrome P450"/>
    <property type="match status" value="1"/>
</dbReference>
<comment type="caution">
    <text evidence="1">The sequence shown here is derived from an EMBL/GenBank/DDBJ whole genome shotgun (WGS) entry which is preliminary data.</text>
</comment>
<accession>A0A9W8XQE7</accession>
<dbReference type="Proteomes" id="UP001140513">
    <property type="component" value="Unassembled WGS sequence"/>
</dbReference>
<dbReference type="InterPro" id="IPR036396">
    <property type="entry name" value="Cyt_P450_sf"/>
</dbReference>
<evidence type="ECO:0008006" key="3">
    <source>
        <dbReference type="Google" id="ProtNLM"/>
    </source>
</evidence>
<dbReference type="InterPro" id="IPR001128">
    <property type="entry name" value="Cyt_P450"/>
</dbReference>
<dbReference type="PANTHER" id="PTHR24293:SF0">
    <property type="entry name" value="CYP46A1 PROTEIN-RELATED"/>
    <property type="match status" value="1"/>
</dbReference>
<name>A0A9W8XQE7_9PLEO</name>
<dbReference type="GO" id="GO:0033781">
    <property type="term" value="F:cholesterol 24-hydroxylase activity"/>
    <property type="evidence" value="ECO:0007669"/>
    <property type="project" value="InterPro"/>
</dbReference>
<dbReference type="GO" id="GO:0006707">
    <property type="term" value="P:cholesterol catabolic process"/>
    <property type="evidence" value="ECO:0007669"/>
    <property type="project" value="InterPro"/>
</dbReference>
<gene>
    <name evidence="1" type="ORF">N0V89_003504</name>
</gene>
<sequence length="247" mass="28089">MADDIHEKWRRWHVQYGSVFQTVSNPRFRDVMIEPDRAWKWNGPWDRTIYVGEPSIVAKIANQNWPKAPAQYEGFKPLSGNALFAQMDQSRWHQQRKALAPAFGPAVVNAQFSSLKKYLTISVDRLQQYVGLLDKAAVTKQVIDLSLVNVLLTLDFVGEVAFGIDLHAMEQGENCRVMQIFQTVLPELMKCGLFPLRAKVPLLKSTRDMHAAIAELRSMANHAVQKCRENDTPDSKPGKKIFEILAK</sequence>
<keyword evidence="2" id="KW-1185">Reference proteome</keyword>
<dbReference type="PANTHER" id="PTHR24293">
    <property type="entry name" value="CYTOCHROME P450 FAMILY 46 SUBFAMILY A"/>
    <property type="match status" value="1"/>
</dbReference>
<dbReference type="RefSeq" id="XP_056072614.1">
    <property type="nucleotide sequence ID" value="XM_056212306.1"/>
</dbReference>
<organism evidence="1 2">
    <name type="scientific">Didymosphaeria variabile</name>
    <dbReference type="NCBI Taxonomy" id="1932322"/>
    <lineage>
        <taxon>Eukaryota</taxon>
        <taxon>Fungi</taxon>
        <taxon>Dikarya</taxon>
        <taxon>Ascomycota</taxon>
        <taxon>Pezizomycotina</taxon>
        <taxon>Dothideomycetes</taxon>
        <taxon>Pleosporomycetidae</taxon>
        <taxon>Pleosporales</taxon>
        <taxon>Massarineae</taxon>
        <taxon>Didymosphaeriaceae</taxon>
        <taxon>Didymosphaeria</taxon>
    </lineage>
</organism>
<dbReference type="GO" id="GO:0005506">
    <property type="term" value="F:iron ion binding"/>
    <property type="evidence" value="ECO:0007669"/>
    <property type="project" value="InterPro"/>
</dbReference>
<proteinExistence type="predicted"/>
<dbReference type="Pfam" id="PF00067">
    <property type="entry name" value="p450"/>
    <property type="match status" value="1"/>
</dbReference>
<protein>
    <recommendedName>
        <fullName evidence="3">Cytochrome P450</fullName>
    </recommendedName>
</protein>
<dbReference type="GO" id="GO:0020037">
    <property type="term" value="F:heme binding"/>
    <property type="evidence" value="ECO:0007669"/>
    <property type="project" value="InterPro"/>
</dbReference>
<dbReference type="EMBL" id="JAPEUX010000003">
    <property type="protein sequence ID" value="KAJ4355488.1"/>
    <property type="molecule type" value="Genomic_DNA"/>
</dbReference>
<dbReference type="GeneID" id="80907034"/>
<dbReference type="InterPro" id="IPR039983">
    <property type="entry name" value="CYP46A1"/>
</dbReference>
<dbReference type="AlphaFoldDB" id="A0A9W8XQE7"/>
<dbReference type="OrthoDB" id="1470350at2759"/>
<evidence type="ECO:0000313" key="1">
    <source>
        <dbReference type="EMBL" id="KAJ4355488.1"/>
    </source>
</evidence>
<evidence type="ECO:0000313" key="2">
    <source>
        <dbReference type="Proteomes" id="UP001140513"/>
    </source>
</evidence>
<reference evidence="1" key="1">
    <citation type="submission" date="2022-10" db="EMBL/GenBank/DDBJ databases">
        <title>Tapping the CABI collections for fungal endophytes: first genome assemblies for Collariella, Neodidymelliopsis, Ascochyta clinopodiicola, Didymella pomorum, Didymosphaeria variabile, Neocosmospora piperis and Neocucurbitaria cava.</title>
        <authorList>
            <person name="Hill R."/>
        </authorList>
    </citation>
    <scope>NUCLEOTIDE SEQUENCE</scope>
    <source>
        <strain evidence="1">IMI 356815</strain>
    </source>
</reference>
<dbReference type="SUPFAM" id="SSF48264">
    <property type="entry name" value="Cytochrome P450"/>
    <property type="match status" value="1"/>
</dbReference>